<reference evidence="1 2" key="1">
    <citation type="submission" date="2019-10" db="EMBL/GenBank/DDBJ databases">
        <title>Whole genome shotgun sequence of Acrocarpospora macrocephala NBRC 16266.</title>
        <authorList>
            <person name="Ichikawa N."/>
            <person name="Kimura A."/>
            <person name="Kitahashi Y."/>
            <person name="Komaki H."/>
            <person name="Oguchi A."/>
        </authorList>
    </citation>
    <scope>NUCLEOTIDE SEQUENCE [LARGE SCALE GENOMIC DNA]</scope>
    <source>
        <strain evidence="1 2">NBRC 16266</strain>
    </source>
</reference>
<protein>
    <submittedName>
        <fullName evidence="1">Uncharacterized protein</fullName>
    </submittedName>
</protein>
<gene>
    <name evidence="1" type="ORF">Amac_073750</name>
</gene>
<dbReference type="AlphaFoldDB" id="A0A5M3X6K5"/>
<evidence type="ECO:0000313" key="2">
    <source>
        <dbReference type="Proteomes" id="UP000331127"/>
    </source>
</evidence>
<dbReference type="EMBL" id="BLAE01000050">
    <property type="protein sequence ID" value="GES13778.1"/>
    <property type="molecule type" value="Genomic_DNA"/>
</dbReference>
<sequence>MGVGRLARLLAGDDDVLALARAALAGGAAFEIWPGEVPTARLVSIYSRRRRTAERRGQPSLGFDSALDALTAYDGASAVLGYVDDRSRGGFYFQLFLAPSQNRMIACLAIKPPSENEFRPNVSP</sequence>
<name>A0A5M3X6K5_9ACTN</name>
<dbReference type="Proteomes" id="UP000331127">
    <property type="component" value="Unassembled WGS sequence"/>
</dbReference>
<accession>A0A5M3X6K5</accession>
<evidence type="ECO:0000313" key="1">
    <source>
        <dbReference type="EMBL" id="GES13778.1"/>
    </source>
</evidence>
<comment type="caution">
    <text evidence="1">The sequence shown here is derived from an EMBL/GenBank/DDBJ whole genome shotgun (WGS) entry which is preliminary data.</text>
</comment>
<organism evidence="1 2">
    <name type="scientific">Acrocarpospora macrocephala</name>
    <dbReference type="NCBI Taxonomy" id="150177"/>
    <lineage>
        <taxon>Bacteria</taxon>
        <taxon>Bacillati</taxon>
        <taxon>Actinomycetota</taxon>
        <taxon>Actinomycetes</taxon>
        <taxon>Streptosporangiales</taxon>
        <taxon>Streptosporangiaceae</taxon>
        <taxon>Acrocarpospora</taxon>
    </lineage>
</organism>
<keyword evidence="2" id="KW-1185">Reference proteome</keyword>
<proteinExistence type="predicted"/>